<dbReference type="VEuPathDB" id="FungiDB:CH63R_14585"/>
<name>A0A1B7XQI1_COLHI</name>
<gene>
    <name evidence="2" type="ORF">CH63R_14585</name>
</gene>
<feature type="region of interest" description="Disordered" evidence="1">
    <location>
        <begin position="114"/>
        <end position="137"/>
    </location>
</feature>
<accession>A0A1B7XQI1</accession>
<dbReference type="Proteomes" id="UP000092177">
    <property type="component" value="Chromosome 12"/>
</dbReference>
<protein>
    <submittedName>
        <fullName evidence="2">Uncharacterized protein</fullName>
    </submittedName>
</protein>
<proteinExistence type="predicted"/>
<reference evidence="3" key="1">
    <citation type="journal article" date="2017" name="BMC Genomics">
        <title>Gapless genome assembly of Colletotrichum higginsianum reveals chromosome structure and association of transposable elements with secondary metabolite gene clusters.</title>
        <authorList>
            <person name="Dallery J.-F."/>
            <person name="Lapalu N."/>
            <person name="Zampounis A."/>
            <person name="Pigne S."/>
            <person name="Luyten I."/>
            <person name="Amselem J."/>
            <person name="Wittenberg A.H.J."/>
            <person name="Zhou S."/>
            <person name="de Queiroz M.V."/>
            <person name="Robin G.P."/>
            <person name="Auger A."/>
            <person name="Hainaut M."/>
            <person name="Henrissat B."/>
            <person name="Kim K.-T."/>
            <person name="Lee Y.-H."/>
            <person name="Lespinet O."/>
            <person name="Schwartz D.C."/>
            <person name="Thon M.R."/>
            <person name="O'Connell R.J."/>
        </authorList>
    </citation>
    <scope>NUCLEOTIDE SEQUENCE [LARGE SCALE GENOMIC DNA]</scope>
    <source>
        <strain evidence="3">IMI 349063</strain>
    </source>
</reference>
<sequence length="155" mass="16622">MHNQGHYECAVTIPADPITTETIAVAAALSPQDFVSFYGDHPVTQVNFTVASLRASLAISTRPAGHGSIPPPIVDRVGRVQKAYRWDSGHVFTKAHVLPISDTQQFRVHRPASKNTVAVKKPQSTHEHASNQQGLQGGWEATLTPVLPLAFGAAA</sequence>
<dbReference type="RefSeq" id="XP_018150531.1">
    <property type="nucleotide sequence ID" value="XM_018309559.1"/>
</dbReference>
<comment type="caution">
    <text evidence="2">The sequence shown here is derived from an EMBL/GenBank/DDBJ whole genome shotgun (WGS) entry which is preliminary data.</text>
</comment>
<dbReference type="AlphaFoldDB" id="A0A1B7XQI1"/>
<keyword evidence="3" id="KW-1185">Reference proteome</keyword>
<organism evidence="2 3">
    <name type="scientific">Colletotrichum higginsianum (strain IMI 349063)</name>
    <name type="common">Crucifer anthracnose fungus</name>
    <dbReference type="NCBI Taxonomy" id="759273"/>
    <lineage>
        <taxon>Eukaryota</taxon>
        <taxon>Fungi</taxon>
        <taxon>Dikarya</taxon>
        <taxon>Ascomycota</taxon>
        <taxon>Pezizomycotina</taxon>
        <taxon>Sordariomycetes</taxon>
        <taxon>Hypocreomycetidae</taxon>
        <taxon>Glomerellales</taxon>
        <taxon>Glomerellaceae</taxon>
        <taxon>Colletotrichum</taxon>
        <taxon>Colletotrichum destructivum species complex</taxon>
    </lineage>
</organism>
<evidence type="ECO:0000313" key="3">
    <source>
        <dbReference type="Proteomes" id="UP000092177"/>
    </source>
</evidence>
<evidence type="ECO:0000256" key="1">
    <source>
        <dbReference type="SAM" id="MobiDB-lite"/>
    </source>
</evidence>
<dbReference type="GeneID" id="28873666"/>
<dbReference type="EMBL" id="LTAN01000012">
    <property type="protein sequence ID" value="OBR02013.1"/>
    <property type="molecule type" value="Genomic_DNA"/>
</dbReference>
<dbReference type="KEGG" id="chig:CH63R_14585"/>
<evidence type="ECO:0000313" key="2">
    <source>
        <dbReference type="EMBL" id="OBR02013.1"/>
    </source>
</evidence>